<accession>A0A068RFT0</accession>
<proteinExistence type="predicted"/>
<evidence type="ECO:0000313" key="1">
    <source>
        <dbReference type="EMBL" id="CDH48492.1"/>
    </source>
</evidence>
<reference evidence="1" key="1">
    <citation type="submission" date="2013-08" db="EMBL/GenBank/DDBJ databases">
        <title>Gene expansion shapes genome architecture in the human pathogen Lichtheimia corymbifera: an evolutionary genomics analysis in the ancient terrestrial Mucorales (Mucoromycotina).</title>
        <authorList>
            <person name="Schwartze V.U."/>
            <person name="Winter S."/>
            <person name="Shelest E."/>
            <person name="Marcet-Houben M."/>
            <person name="Horn F."/>
            <person name="Wehner S."/>
            <person name="Hoffmann K."/>
            <person name="Riege K."/>
            <person name="Sammeth M."/>
            <person name="Nowrousian M."/>
            <person name="Valiante V."/>
            <person name="Linde J."/>
            <person name="Jacobsen I.D."/>
            <person name="Marz M."/>
            <person name="Brakhage A.A."/>
            <person name="Gabaldon T."/>
            <person name="Bocker S."/>
            <person name="Voigt K."/>
        </authorList>
    </citation>
    <scope>NUCLEOTIDE SEQUENCE [LARGE SCALE GENOMIC DNA]</scope>
    <source>
        <strain evidence="1">FSU 9682</strain>
    </source>
</reference>
<comment type="caution">
    <text evidence="1">The sequence shown here is derived from an EMBL/GenBank/DDBJ whole genome shotgun (WGS) entry which is preliminary data.</text>
</comment>
<sequence length="162" mass="18657">MTLTGKKEVTQQLALIDILIQQQQHHQPADTKHMTQQLFSEHCLCSAMRWFIDMENITNTLRLFDLFLSYDHPWMPFYFAAVLAMAHHTPRDIISAQELETLINKAIELEHGHNTAADHSRIDISRILYDPTLMVVASMALLAMVPSGMSTLRYVIEENEHI</sequence>
<dbReference type="Proteomes" id="UP000027586">
    <property type="component" value="Unassembled WGS sequence"/>
</dbReference>
<dbReference type="AlphaFoldDB" id="A0A068RFT0"/>
<gene>
    <name evidence="1" type="ORF">LCOR_00272.1</name>
</gene>
<dbReference type="VEuPathDB" id="FungiDB:LCOR_00272.1"/>
<name>A0A068RFT0_9FUNG</name>
<keyword evidence="2" id="KW-1185">Reference proteome</keyword>
<dbReference type="EMBL" id="CBTN010000001">
    <property type="protein sequence ID" value="CDH48492.1"/>
    <property type="molecule type" value="Genomic_DNA"/>
</dbReference>
<protein>
    <submittedName>
        <fullName evidence="1">Uncharacterized protein</fullName>
    </submittedName>
</protein>
<organism evidence="1 2">
    <name type="scientific">Lichtheimia corymbifera JMRC:FSU:9682</name>
    <dbReference type="NCBI Taxonomy" id="1263082"/>
    <lineage>
        <taxon>Eukaryota</taxon>
        <taxon>Fungi</taxon>
        <taxon>Fungi incertae sedis</taxon>
        <taxon>Mucoromycota</taxon>
        <taxon>Mucoromycotina</taxon>
        <taxon>Mucoromycetes</taxon>
        <taxon>Mucorales</taxon>
        <taxon>Lichtheimiaceae</taxon>
        <taxon>Lichtheimia</taxon>
    </lineage>
</organism>
<evidence type="ECO:0000313" key="2">
    <source>
        <dbReference type="Proteomes" id="UP000027586"/>
    </source>
</evidence>
<dbReference type="OrthoDB" id="2261019at2759"/>